<keyword evidence="1" id="KW-0472">Membrane</keyword>
<proteinExistence type="predicted"/>
<dbReference type="GeneID" id="61056484"/>
<feature type="transmembrane region" description="Helical" evidence="1">
    <location>
        <begin position="29"/>
        <end position="47"/>
    </location>
</feature>
<evidence type="ECO:0000256" key="1">
    <source>
        <dbReference type="SAM" id="Phobius"/>
    </source>
</evidence>
<sequence length="128" mass="14095">MPMGAIRITRLANITVTDMLKTWLSTPAGTVRLVCICVAIASLLAVAPWPYGYYQLLRVIVFFAGIYCGAMEWRSAPENRAQAWALFGAAAIFNPFMPVHLPREVWAVLNVGAASLFGFVAYRQRGEA</sequence>
<feature type="transmembrane region" description="Helical" evidence="1">
    <location>
        <begin position="105"/>
        <end position="122"/>
    </location>
</feature>
<dbReference type="AlphaFoldDB" id="A0A8E3B1B3"/>
<accession>A0A8E3B1B3</accession>
<dbReference type="InterPro" id="IPR046548">
    <property type="entry name" value="DUF6804"/>
</dbReference>
<keyword evidence="1" id="KW-1133">Transmembrane helix</keyword>
<dbReference type="Proteomes" id="UP000245631">
    <property type="component" value="Unassembled WGS sequence"/>
</dbReference>
<reference evidence="2 3" key="1">
    <citation type="submission" date="2018-05" db="EMBL/GenBank/DDBJ databases">
        <title>Genomic Encyclopedia of Type Strains, Phase IV (KMG-IV): sequencing the most valuable type-strain genomes for metagenomic binning, comparative biology and taxonomic classification.</title>
        <authorList>
            <person name="Goeker M."/>
        </authorList>
    </citation>
    <scope>NUCLEOTIDE SEQUENCE [LARGE SCALE GENOMIC DNA]</scope>
    <source>
        <strain evidence="2 3">DSM 2626</strain>
    </source>
</reference>
<name>A0A8E3B1B3_RHILI</name>
<feature type="transmembrane region" description="Helical" evidence="1">
    <location>
        <begin position="83"/>
        <end position="99"/>
    </location>
</feature>
<evidence type="ECO:0000313" key="2">
    <source>
        <dbReference type="EMBL" id="PWJ84376.1"/>
    </source>
</evidence>
<dbReference type="RefSeq" id="WP_170136928.1">
    <property type="nucleotide sequence ID" value="NZ_QGGH01000033.1"/>
</dbReference>
<gene>
    <name evidence="2" type="ORF">C8D77_13310</name>
</gene>
<protein>
    <submittedName>
        <fullName evidence="2">Uncharacterized protein</fullName>
    </submittedName>
</protein>
<feature type="transmembrane region" description="Helical" evidence="1">
    <location>
        <begin position="53"/>
        <end position="71"/>
    </location>
</feature>
<organism evidence="2 3">
    <name type="scientific">Rhizobium loti</name>
    <name type="common">Mesorhizobium loti</name>
    <dbReference type="NCBI Taxonomy" id="381"/>
    <lineage>
        <taxon>Bacteria</taxon>
        <taxon>Pseudomonadati</taxon>
        <taxon>Pseudomonadota</taxon>
        <taxon>Alphaproteobacteria</taxon>
        <taxon>Hyphomicrobiales</taxon>
        <taxon>Phyllobacteriaceae</taxon>
        <taxon>Mesorhizobium</taxon>
    </lineage>
</organism>
<dbReference type="EMBL" id="QGGH01000033">
    <property type="protein sequence ID" value="PWJ84376.1"/>
    <property type="molecule type" value="Genomic_DNA"/>
</dbReference>
<comment type="caution">
    <text evidence="2">The sequence shown here is derived from an EMBL/GenBank/DDBJ whole genome shotgun (WGS) entry which is preliminary data.</text>
</comment>
<keyword evidence="1" id="KW-0812">Transmembrane</keyword>
<evidence type="ECO:0000313" key="3">
    <source>
        <dbReference type="Proteomes" id="UP000245631"/>
    </source>
</evidence>
<dbReference type="Pfam" id="PF20619">
    <property type="entry name" value="DUF6804"/>
    <property type="match status" value="1"/>
</dbReference>